<dbReference type="PROSITE" id="PS51257">
    <property type="entry name" value="PROKAR_LIPOPROTEIN"/>
    <property type="match status" value="1"/>
</dbReference>
<proteinExistence type="predicted"/>
<gene>
    <name evidence="2" type="ORF">ACFQ3J_09195</name>
</gene>
<accession>A0ABW3Q4V1</accession>
<evidence type="ECO:0008006" key="4">
    <source>
        <dbReference type="Google" id="ProtNLM"/>
    </source>
</evidence>
<dbReference type="EMBL" id="JBHTKX010000001">
    <property type="protein sequence ID" value="MFD1128346.1"/>
    <property type="molecule type" value="Genomic_DNA"/>
</dbReference>
<reference evidence="3" key="1">
    <citation type="journal article" date="2019" name="Int. J. Syst. Evol. Microbiol.">
        <title>The Global Catalogue of Microorganisms (GCM) 10K type strain sequencing project: providing services to taxonomists for standard genome sequencing and annotation.</title>
        <authorList>
            <consortium name="The Broad Institute Genomics Platform"/>
            <consortium name="The Broad Institute Genome Sequencing Center for Infectious Disease"/>
            <person name="Wu L."/>
            <person name="Ma J."/>
        </authorList>
    </citation>
    <scope>NUCLEOTIDE SEQUENCE [LARGE SCALE GENOMIC DNA]</scope>
    <source>
        <strain evidence="3">CCUG 53519</strain>
    </source>
</reference>
<feature type="signal peptide" evidence="1">
    <location>
        <begin position="1"/>
        <end position="20"/>
    </location>
</feature>
<keyword evidence="3" id="KW-1185">Reference proteome</keyword>
<feature type="chain" id="PRO_5046558196" description="Lipoprotein" evidence="1">
    <location>
        <begin position="21"/>
        <end position="169"/>
    </location>
</feature>
<name>A0ABW3Q4V1_9BACL</name>
<dbReference type="RefSeq" id="WP_251583404.1">
    <property type="nucleotide sequence ID" value="NZ_JBHTKX010000001.1"/>
</dbReference>
<evidence type="ECO:0000256" key="1">
    <source>
        <dbReference type="SAM" id="SignalP"/>
    </source>
</evidence>
<organism evidence="2 3">
    <name type="scientific">Paenibacillus provencensis</name>
    <dbReference type="NCBI Taxonomy" id="441151"/>
    <lineage>
        <taxon>Bacteria</taxon>
        <taxon>Bacillati</taxon>
        <taxon>Bacillota</taxon>
        <taxon>Bacilli</taxon>
        <taxon>Bacillales</taxon>
        <taxon>Paenibacillaceae</taxon>
        <taxon>Paenibacillus</taxon>
    </lineage>
</organism>
<dbReference type="Proteomes" id="UP001597169">
    <property type="component" value="Unassembled WGS sequence"/>
</dbReference>
<keyword evidence="1" id="KW-0732">Signal</keyword>
<sequence length="169" mass="19567">MKKIYHMLFFMLVLSACSNSEEPLVNQQVQVLQDENQQLKKELEASKNSPSEEHMNVITGTLNTSFKIIDAMNNKDYETLQSLSVPTIEFDEQAETYTLQGIDDKQNVSLLTSIGIGNLEYRGYTQTNENEVEVFLANYYDEGHVAIYMHFELVDQQWLYKGTLYELRC</sequence>
<evidence type="ECO:0000313" key="3">
    <source>
        <dbReference type="Proteomes" id="UP001597169"/>
    </source>
</evidence>
<evidence type="ECO:0000313" key="2">
    <source>
        <dbReference type="EMBL" id="MFD1128346.1"/>
    </source>
</evidence>
<comment type="caution">
    <text evidence="2">The sequence shown here is derived from an EMBL/GenBank/DDBJ whole genome shotgun (WGS) entry which is preliminary data.</text>
</comment>
<protein>
    <recommendedName>
        <fullName evidence="4">Lipoprotein</fullName>
    </recommendedName>
</protein>